<dbReference type="NCBIfam" id="TIGR01549">
    <property type="entry name" value="HAD-SF-IA-v1"/>
    <property type="match status" value="1"/>
</dbReference>
<comment type="caution">
    <text evidence="1">The sequence shown here is derived from an EMBL/GenBank/DDBJ whole genome shotgun (WGS) entry which is preliminary data.</text>
</comment>
<dbReference type="SUPFAM" id="SSF56784">
    <property type="entry name" value="HAD-like"/>
    <property type="match status" value="1"/>
</dbReference>
<keyword evidence="1" id="KW-0378">Hydrolase</keyword>
<dbReference type="InterPro" id="IPR036412">
    <property type="entry name" value="HAD-like_sf"/>
</dbReference>
<dbReference type="PANTHER" id="PTHR46191:SF2">
    <property type="entry name" value="HALOACID DEHALOGENASE-LIKE HYDROLASE DOMAIN-CONTAINING PROTEIN 3"/>
    <property type="match status" value="1"/>
</dbReference>
<dbReference type="PANTHER" id="PTHR46191">
    <property type="match status" value="1"/>
</dbReference>
<gene>
    <name evidence="1" type="ORF">ACFQWB_08060</name>
</gene>
<dbReference type="SFLD" id="SFLDG01129">
    <property type="entry name" value="C1.5:_HAD__Beta-PGM__Phosphata"/>
    <property type="match status" value="1"/>
</dbReference>
<evidence type="ECO:0000313" key="2">
    <source>
        <dbReference type="Proteomes" id="UP001596528"/>
    </source>
</evidence>
<dbReference type="SFLD" id="SFLDS00003">
    <property type="entry name" value="Haloacid_Dehalogenase"/>
    <property type="match status" value="1"/>
</dbReference>
<dbReference type="RefSeq" id="WP_138788186.1">
    <property type="nucleotide sequence ID" value="NZ_JBHTGQ010000018.1"/>
</dbReference>
<dbReference type="NCBIfam" id="TIGR01509">
    <property type="entry name" value="HAD-SF-IA-v3"/>
    <property type="match status" value="1"/>
</dbReference>
<dbReference type="InterPro" id="IPR044924">
    <property type="entry name" value="HAD-SF_hydro_IA_REG-2-like_cap"/>
</dbReference>
<dbReference type="Gene3D" id="3.40.50.1000">
    <property type="entry name" value="HAD superfamily/HAD-like"/>
    <property type="match status" value="1"/>
</dbReference>
<keyword evidence="2" id="KW-1185">Reference proteome</keyword>
<dbReference type="Gene3D" id="1.10.150.720">
    <property type="entry name" value="Haloacid dehalogenase-like hydrolase"/>
    <property type="match status" value="1"/>
</dbReference>
<sequence length="246" mass="28119">MIDTNQTAGRVRKPLAEYRAVFFDVGDTLLTIPNANAVMKTVLDRFDFVRDEEQIGEYFTAAYKQLYYGRSPDEYAACSPETDRAFWVALYRHMLEKLGAMEHTSEEVIHEWCHVLYDVFTAPEHYVVFPDVIETLDELRSRGFRLGVISNFADSLPRILKAKGLAPYFDPMIVSTEVGLEKPDPAIFRLALERSGLPADQVLYVGDHEINDVYAPGLVGIDAVRILRYDYHEGEGIRSLKELFDR</sequence>
<dbReference type="InterPro" id="IPR006439">
    <property type="entry name" value="HAD-SF_hydro_IA"/>
</dbReference>
<dbReference type="InterPro" id="IPR023214">
    <property type="entry name" value="HAD_sf"/>
</dbReference>
<protein>
    <submittedName>
        <fullName evidence="1">HAD-IA family hydrolase</fullName>
    </submittedName>
</protein>
<proteinExistence type="predicted"/>
<accession>A0ABW2V6D9</accession>
<dbReference type="Pfam" id="PF00702">
    <property type="entry name" value="Hydrolase"/>
    <property type="match status" value="1"/>
</dbReference>
<dbReference type="PRINTS" id="PR00413">
    <property type="entry name" value="HADHALOGNASE"/>
</dbReference>
<evidence type="ECO:0000313" key="1">
    <source>
        <dbReference type="EMBL" id="MFC7749893.1"/>
    </source>
</evidence>
<dbReference type="EMBL" id="JBHTGQ010000018">
    <property type="protein sequence ID" value="MFC7749893.1"/>
    <property type="molecule type" value="Genomic_DNA"/>
</dbReference>
<dbReference type="GO" id="GO:0016787">
    <property type="term" value="F:hydrolase activity"/>
    <property type="evidence" value="ECO:0007669"/>
    <property type="project" value="UniProtKB-KW"/>
</dbReference>
<reference evidence="2" key="1">
    <citation type="journal article" date="2019" name="Int. J. Syst. Evol. Microbiol.">
        <title>The Global Catalogue of Microorganisms (GCM) 10K type strain sequencing project: providing services to taxonomists for standard genome sequencing and annotation.</title>
        <authorList>
            <consortium name="The Broad Institute Genomics Platform"/>
            <consortium name="The Broad Institute Genome Sequencing Center for Infectious Disease"/>
            <person name="Wu L."/>
            <person name="Ma J."/>
        </authorList>
    </citation>
    <scope>NUCLEOTIDE SEQUENCE [LARGE SCALE GENOMIC DNA]</scope>
    <source>
        <strain evidence="2">JCM 18657</strain>
    </source>
</reference>
<dbReference type="Proteomes" id="UP001596528">
    <property type="component" value="Unassembled WGS sequence"/>
</dbReference>
<name>A0ABW2V6D9_9BACL</name>
<organism evidence="1 2">
    <name type="scientific">Paenibacillus thermoaerophilus</name>
    <dbReference type="NCBI Taxonomy" id="1215385"/>
    <lineage>
        <taxon>Bacteria</taxon>
        <taxon>Bacillati</taxon>
        <taxon>Bacillota</taxon>
        <taxon>Bacilli</taxon>
        <taxon>Bacillales</taxon>
        <taxon>Paenibacillaceae</taxon>
        <taxon>Paenibacillus</taxon>
    </lineage>
</organism>
<dbReference type="InterPro" id="IPR051828">
    <property type="entry name" value="HAD-like_hydrolase_domain"/>
</dbReference>